<feature type="signal peptide" evidence="1">
    <location>
        <begin position="1"/>
        <end position="17"/>
    </location>
</feature>
<proteinExistence type="predicted"/>
<comment type="caution">
    <text evidence="2">The sequence shown here is derived from an EMBL/GenBank/DDBJ whole genome shotgun (WGS) entry which is preliminary data.</text>
</comment>
<name>A0A4R6XN48_9GAMM</name>
<dbReference type="SUPFAM" id="SSF55486">
    <property type="entry name" value="Metalloproteases ('zincins'), catalytic domain"/>
    <property type="match status" value="1"/>
</dbReference>
<feature type="chain" id="PRO_5020518936" evidence="1">
    <location>
        <begin position="18"/>
        <end position="655"/>
    </location>
</feature>
<dbReference type="AlphaFoldDB" id="A0A4R6XN48"/>
<sequence length="655" mass="70290">MKNIIWLLSLTPHLVFAANSNWQDISSSEMWSSVQEINVHPDKFRALELDLVAFKAQINQEMAIKKHSTVALPLPDGGVAEYQIAVYEMMEEGLKNKIPEIQTFHGFNINNPAETIYMDITPNGLHAMSLGGGKSYWIDPISQQSNGLYASYYRNDYSNKHQAWNCGVADHDHEIKSGSTRGTAPINELTLKRYRLAVAATGEYTAFHGGTVDSGLAAIVTSMVRVNGIYENELGIRMILVANNDAIVYTNSSTDPYSNNSGGAMLGQNQNNIDAVIGDANYDIGHVFSTGGGGVAYLGVPCQSGSKAGGVTGLGSPTGDVFWVDYVAHEMGHQWGGSHTFNSVTGACGGGNRSANSAYEPGSASTIQGYAGICGSDNLQNNSDPYFHARSLDQMNTYVTANAGASCANLLLTNNVAPTITVESPTGLTIPSDTPFELCADATDIDTNDNNLTYSWEQYDLGPAGSPNSPTGNAPIFRSFLASPSGCRAFPQWSDILNNTQTKGEILPSYERDLSFRMTARDNELNGGAFNTVEYAVSVAGNSGPFLVTYPNSALTFNAYDSMDVTWDVANTDSPPVSCSAVDIMMTINGGGHFFSVVSGAANDGIQNIEVPNVDSDQVRIRVQCSDHVFFDVSNSNFTIIGNDLIFEDGFESPL</sequence>
<dbReference type="EMBL" id="SNZB01000006">
    <property type="protein sequence ID" value="TDR17548.1"/>
    <property type="molecule type" value="Genomic_DNA"/>
</dbReference>
<dbReference type="GO" id="GO:0008237">
    <property type="term" value="F:metallopeptidase activity"/>
    <property type="evidence" value="ECO:0007669"/>
    <property type="project" value="InterPro"/>
</dbReference>
<dbReference type="InterPro" id="IPR024079">
    <property type="entry name" value="MetalloPept_cat_dom_sf"/>
</dbReference>
<accession>A0A4R6XN48</accession>
<dbReference type="Gene3D" id="3.40.390.10">
    <property type="entry name" value="Collagenase (Catalytic Domain)"/>
    <property type="match status" value="1"/>
</dbReference>
<evidence type="ECO:0000256" key="1">
    <source>
        <dbReference type="SAM" id="SignalP"/>
    </source>
</evidence>
<evidence type="ECO:0000313" key="3">
    <source>
        <dbReference type="Proteomes" id="UP000295724"/>
    </source>
</evidence>
<evidence type="ECO:0000313" key="2">
    <source>
        <dbReference type="EMBL" id="TDR17548.1"/>
    </source>
</evidence>
<protein>
    <submittedName>
        <fullName evidence="2">Reprolysin-like metallo-peptidase family M12B</fullName>
    </submittedName>
</protein>
<organism evidence="2 3">
    <name type="scientific">Marinicella litoralis</name>
    <dbReference type="NCBI Taxonomy" id="644220"/>
    <lineage>
        <taxon>Bacteria</taxon>
        <taxon>Pseudomonadati</taxon>
        <taxon>Pseudomonadota</taxon>
        <taxon>Gammaproteobacteria</taxon>
        <taxon>Lysobacterales</taxon>
        <taxon>Marinicellaceae</taxon>
        <taxon>Marinicella</taxon>
    </lineage>
</organism>
<dbReference type="RefSeq" id="WP_099018909.1">
    <property type="nucleotide sequence ID" value="NZ_NIHB01000002.1"/>
</dbReference>
<keyword evidence="3" id="KW-1185">Reference proteome</keyword>
<dbReference type="Proteomes" id="UP000295724">
    <property type="component" value="Unassembled WGS sequence"/>
</dbReference>
<keyword evidence="1" id="KW-0732">Signal</keyword>
<dbReference type="Pfam" id="PF13583">
    <property type="entry name" value="Reprolysin_4"/>
    <property type="match status" value="1"/>
</dbReference>
<gene>
    <name evidence="2" type="ORF">C8D91_2607</name>
</gene>
<dbReference type="OrthoDB" id="5242130at2"/>
<reference evidence="2 3" key="1">
    <citation type="submission" date="2019-03" db="EMBL/GenBank/DDBJ databases">
        <title>Genomic Encyclopedia of Type Strains, Phase IV (KMG-IV): sequencing the most valuable type-strain genomes for metagenomic binning, comparative biology and taxonomic classification.</title>
        <authorList>
            <person name="Goeker M."/>
        </authorList>
    </citation>
    <scope>NUCLEOTIDE SEQUENCE [LARGE SCALE GENOMIC DNA]</scope>
    <source>
        <strain evidence="2 3">DSM 25488</strain>
    </source>
</reference>